<dbReference type="InterPro" id="IPR024747">
    <property type="entry name" value="Pyridox_Oxase-rel"/>
</dbReference>
<evidence type="ECO:0000313" key="2">
    <source>
        <dbReference type="Proteomes" id="UP000036756"/>
    </source>
</evidence>
<dbReference type="Proteomes" id="UP000036756">
    <property type="component" value="Unassembled WGS sequence"/>
</dbReference>
<dbReference type="SUPFAM" id="SSF50475">
    <property type="entry name" value="FMN-binding split barrel"/>
    <property type="match status" value="1"/>
</dbReference>
<dbReference type="PATRIC" id="fig|1121307.3.peg.71"/>
<dbReference type="EMBL" id="LFVU01000007">
    <property type="protein sequence ID" value="KMT22522.1"/>
    <property type="molecule type" value="Genomic_DNA"/>
</dbReference>
<dbReference type="Gene3D" id="2.30.110.10">
    <property type="entry name" value="Electron Transport, Fmn-binding Protein, Chain A"/>
    <property type="match status" value="1"/>
</dbReference>
<gene>
    <name evidence="1" type="ORF">CLCY_10c00670</name>
</gene>
<dbReference type="InterPro" id="IPR012349">
    <property type="entry name" value="Split_barrel_FMN-bd"/>
</dbReference>
<organism evidence="1 2">
    <name type="scientific">Clostridium cylindrosporum DSM 605</name>
    <dbReference type="NCBI Taxonomy" id="1121307"/>
    <lineage>
        <taxon>Bacteria</taxon>
        <taxon>Bacillati</taxon>
        <taxon>Bacillota</taxon>
        <taxon>Clostridia</taxon>
        <taxon>Eubacteriales</taxon>
        <taxon>Clostridiaceae</taxon>
        <taxon>Clostridium</taxon>
    </lineage>
</organism>
<dbReference type="RefSeq" id="WP_048569936.1">
    <property type="nucleotide sequence ID" value="NZ_LFVU01000007.1"/>
</dbReference>
<dbReference type="PANTHER" id="PTHR34071">
    <property type="entry name" value="5-NITROIMIDAZOLE ANTIBIOTICS RESISTANCE PROTEIN, NIMA-FAMILY-RELATED PROTEIN-RELATED"/>
    <property type="match status" value="1"/>
</dbReference>
<dbReference type="Pfam" id="PF12900">
    <property type="entry name" value="Pyridox_ox_2"/>
    <property type="match status" value="1"/>
</dbReference>
<dbReference type="OrthoDB" id="9794935at2"/>
<keyword evidence="2" id="KW-1185">Reference proteome</keyword>
<name>A0A0J8D9L4_CLOCY</name>
<evidence type="ECO:0000313" key="1">
    <source>
        <dbReference type="EMBL" id="KMT22522.1"/>
    </source>
</evidence>
<comment type="caution">
    <text evidence="1">The sequence shown here is derived from an EMBL/GenBank/DDBJ whole genome shotgun (WGS) entry which is preliminary data.</text>
</comment>
<proteinExistence type="predicted"/>
<dbReference type="AlphaFoldDB" id="A0A0J8D9L4"/>
<sequence>MSNVRRKDREIDEKVAYDLLVNTEYAILGTINVEDGTPYCIPISPVVEEDYIYFHCAPVGQKVDNIKNNPNVCVTCVGDTNLVPEQFTTEYESTVVKGVAGEVTEDEEKIFALRKICEKFAPSNMDNFQKAVNASLKRTNIYKIKIQSISGKGKKVKR</sequence>
<dbReference type="PANTHER" id="PTHR34071:SF2">
    <property type="entry name" value="FLAVIN-NUCLEOTIDE-BINDING PROTEIN"/>
    <property type="match status" value="1"/>
</dbReference>
<accession>A0A0J8D9L4</accession>
<protein>
    <submittedName>
        <fullName evidence="1">Putative flavin-nucleotide-binding protein</fullName>
    </submittedName>
</protein>
<dbReference type="STRING" id="1121307.CLCY_10c00670"/>
<reference evidence="1 2" key="1">
    <citation type="submission" date="2015-06" db="EMBL/GenBank/DDBJ databases">
        <title>Draft genome sequence of the purine-degrading Clostridium cylindrosporum HC-1 (DSM 605).</title>
        <authorList>
            <person name="Poehlein A."/>
            <person name="Schiel-Bengelsdorf B."/>
            <person name="Bengelsdorf F."/>
            <person name="Daniel R."/>
            <person name="Duerre P."/>
        </authorList>
    </citation>
    <scope>NUCLEOTIDE SEQUENCE [LARGE SCALE GENOMIC DNA]</scope>
    <source>
        <strain evidence="1 2">DSM 605</strain>
    </source>
</reference>